<feature type="compositionally biased region" description="Polar residues" evidence="1">
    <location>
        <begin position="128"/>
        <end position="140"/>
    </location>
</feature>
<name>A0A0C4EDX1_MAGP6</name>
<feature type="compositionally biased region" description="Basic residues" evidence="1">
    <location>
        <begin position="451"/>
        <end position="462"/>
    </location>
</feature>
<protein>
    <submittedName>
        <fullName evidence="2 3">Uncharacterized protein</fullName>
    </submittedName>
</protein>
<feature type="compositionally biased region" description="Low complexity" evidence="1">
    <location>
        <begin position="229"/>
        <end position="266"/>
    </location>
</feature>
<feature type="compositionally biased region" description="Low complexity" evidence="1">
    <location>
        <begin position="339"/>
        <end position="355"/>
    </location>
</feature>
<dbReference type="AlphaFoldDB" id="A0A0C4EDX1"/>
<dbReference type="EMBL" id="GL876978">
    <property type="protein sequence ID" value="KLU91984.1"/>
    <property type="molecule type" value="Genomic_DNA"/>
</dbReference>
<feature type="compositionally biased region" description="Polar residues" evidence="1">
    <location>
        <begin position="70"/>
        <end position="103"/>
    </location>
</feature>
<reference evidence="3" key="4">
    <citation type="journal article" date="2015" name="G3 (Bethesda)">
        <title>Genome sequences of three phytopathogenic species of the Magnaporthaceae family of fungi.</title>
        <authorList>
            <person name="Okagaki L.H."/>
            <person name="Nunes C.C."/>
            <person name="Sailsbery J."/>
            <person name="Clay B."/>
            <person name="Brown D."/>
            <person name="John T."/>
            <person name="Oh Y."/>
            <person name="Young N."/>
            <person name="Fitzgerald M."/>
            <person name="Haas B.J."/>
            <person name="Zeng Q."/>
            <person name="Young S."/>
            <person name="Adiconis X."/>
            <person name="Fan L."/>
            <person name="Levin J.Z."/>
            <person name="Mitchell T.K."/>
            <person name="Okubara P.A."/>
            <person name="Farman M.L."/>
            <person name="Kohn L.M."/>
            <person name="Birren B."/>
            <person name="Ma L.-J."/>
            <person name="Dean R.A."/>
        </authorList>
    </citation>
    <scope>NUCLEOTIDE SEQUENCE</scope>
    <source>
        <strain evidence="3">ATCC 64411 / 73-15</strain>
    </source>
</reference>
<evidence type="ECO:0000313" key="2">
    <source>
        <dbReference type="EMBL" id="KLU91984.1"/>
    </source>
</evidence>
<feature type="region of interest" description="Disordered" evidence="1">
    <location>
        <begin position="184"/>
        <end position="406"/>
    </location>
</feature>
<evidence type="ECO:0000313" key="4">
    <source>
        <dbReference type="Proteomes" id="UP000011715"/>
    </source>
</evidence>
<accession>A0A0C4EDX1</accession>
<dbReference type="Proteomes" id="UP000011715">
    <property type="component" value="Unassembled WGS sequence"/>
</dbReference>
<evidence type="ECO:0000256" key="1">
    <source>
        <dbReference type="SAM" id="MobiDB-lite"/>
    </source>
</evidence>
<feature type="compositionally biased region" description="Polar residues" evidence="1">
    <location>
        <begin position="309"/>
        <end position="325"/>
    </location>
</feature>
<dbReference type="EnsemblFungi" id="MAPG_10931T0">
    <property type="protein sequence ID" value="MAPG_10931T0"/>
    <property type="gene ID" value="MAPG_10931"/>
</dbReference>
<proteinExistence type="predicted"/>
<keyword evidence="4" id="KW-1185">Reference proteome</keyword>
<feature type="region of interest" description="Disordered" evidence="1">
    <location>
        <begin position="428"/>
        <end position="514"/>
    </location>
</feature>
<organism evidence="3 4">
    <name type="scientific">Magnaporthiopsis poae (strain ATCC 64411 / 73-15)</name>
    <name type="common">Kentucky bluegrass fungus</name>
    <name type="synonym">Magnaporthe poae</name>
    <dbReference type="NCBI Taxonomy" id="644358"/>
    <lineage>
        <taxon>Eukaryota</taxon>
        <taxon>Fungi</taxon>
        <taxon>Dikarya</taxon>
        <taxon>Ascomycota</taxon>
        <taxon>Pezizomycotina</taxon>
        <taxon>Sordariomycetes</taxon>
        <taxon>Sordariomycetidae</taxon>
        <taxon>Magnaporthales</taxon>
        <taxon>Magnaporthaceae</taxon>
        <taxon>Magnaporthiopsis</taxon>
    </lineage>
</organism>
<feature type="region of interest" description="Disordered" evidence="1">
    <location>
        <begin position="1"/>
        <end position="103"/>
    </location>
</feature>
<dbReference type="VEuPathDB" id="FungiDB:MAPG_10931"/>
<reference evidence="2" key="3">
    <citation type="submission" date="2011-03" db="EMBL/GenBank/DDBJ databases">
        <title>Annotation of Magnaporthe poae ATCC 64411.</title>
        <authorList>
            <person name="Ma L.-J."/>
            <person name="Dead R."/>
            <person name="Young S.K."/>
            <person name="Zeng Q."/>
            <person name="Gargeya S."/>
            <person name="Fitzgerald M."/>
            <person name="Haas B."/>
            <person name="Abouelleil A."/>
            <person name="Alvarado L."/>
            <person name="Arachchi H.M."/>
            <person name="Berlin A."/>
            <person name="Brown A."/>
            <person name="Chapman S.B."/>
            <person name="Chen Z."/>
            <person name="Dunbar C."/>
            <person name="Freedman E."/>
            <person name="Gearin G."/>
            <person name="Gellesch M."/>
            <person name="Goldberg J."/>
            <person name="Griggs A."/>
            <person name="Gujja S."/>
            <person name="Heiman D."/>
            <person name="Howarth C."/>
            <person name="Larson L."/>
            <person name="Lui A."/>
            <person name="MacDonald P.J.P."/>
            <person name="Mehta T."/>
            <person name="Montmayeur A."/>
            <person name="Murphy C."/>
            <person name="Neiman D."/>
            <person name="Pearson M."/>
            <person name="Priest M."/>
            <person name="Roberts A."/>
            <person name="Saif S."/>
            <person name="Shea T."/>
            <person name="Shenoy N."/>
            <person name="Sisk P."/>
            <person name="Stolte C."/>
            <person name="Sykes S."/>
            <person name="Yandava C."/>
            <person name="Wortman J."/>
            <person name="Nusbaum C."/>
            <person name="Birren B."/>
        </authorList>
    </citation>
    <scope>NUCLEOTIDE SEQUENCE</scope>
    <source>
        <strain evidence="2">ATCC 64411</strain>
    </source>
</reference>
<reference evidence="4" key="1">
    <citation type="submission" date="2010-05" db="EMBL/GenBank/DDBJ databases">
        <title>The genome sequence of Magnaporthe poae strain ATCC 64411.</title>
        <authorList>
            <person name="Ma L.-J."/>
            <person name="Dead R."/>
            <person name="Young S."/>
            <person name="Zeng Q."/>
            <person name="Koehrsen M."/>
            <person name="Alvarado L."/>
            <person name="Berlin A."/>
            <person name="Chapman S.B."/>
            <person name="Chen Z."/>
            <person name="Freedman E."/>
            <person name="Gellesch M."/>
            <person name="Goldberg J."/>
            <person name="Griggs A."/>
            <person name="Gujja S."/>
            <person name="Heilman E.R."/>
            <person name="Heiman D."/>
            <person name="Hepburn T."/>
            <person name="Howarth C."/>
            <person name="Jen D."/>
            <person name="Larson L."/>
            <person name="Mehta T."/>
            <person name="Neiman D."/>
            <person name="Pearson M."/>
            <person name="Roberts A."/>
            <person name="Saif S."/>
            <person name="Shea T."/>
            <person name="Shenoy N."/>
            <person name="Sisk P."/>
            <person name="Stolte C."/>
            <person name="Sykes S."/>
            <person name="Walk T."/>
            <person name="White J."/>
            <person name="Yandava C."/>
            <person name="Haas B."/>
            <person name="Nusbaum C."/>
            <person name="Birren B."/>
        </authorList>
    </citation>
    <scope>NUCLEOTIDE SEQUENCE [LARGE SCALE GENOMIC DNA]</scope>
    <source>
        <strain evidence="4">ATCC 64411 / 73-15</strain>
    </source>
</reference>
<dbReference type="EMBL" id="ADBL01002688">
    <property type="status" value="NOT_ANNOTATED_CDS"/>
    <property type="molecule type" value="Genomic_DNA"/>
</dbReference>
<feature type="compositionally biased region" description="Polar residues" evidence="1">
    <location>
        <begin position="477"/>
        <end position="495"/>
    </location>
</feature>
<feature type="compositionally biased region" description="Low complexity" evidence="1">
    <location>
        <begin position="17"/>
        <end position="35"/>
    </location>
</feature>
<feature type="compositionally biased region" description="Pro residues" evidence="1">
    <location>
        <begin position="356"/>
        <end position="370"/>
    </location>
</feature>
<dbReference type="EMBL" id="ADBL01002689">
    <property type="status" value="NOT_ANNOTATED_CDS"/>
    <property type="molecule type" value="Genomic_DNA"/>
</dbReference>
<feature type="compositionally biased region" description="Polar residues" evidence="1">
    <location>
        <begin position="47"/>
        <end position="63"/>
    </location>
</feature>
<feature type="compositionally biased region" description="Polar residues" evidence="1">
    <location>
        <begin position="149"/>
        <end position="158"/>
    </location>
</feature>
<sequence length="556" mass="57541">MQPGRAPAGGALSPGMQQQRPPSSASSSSDLSSSRTRARRAESTQSEDSTSPISSLFRSNRGTQAQQQQRPETPQSATPIYASFTSNSSTTNLHGSSNFSRPSVLSPTAAAAAAAARSVAAAAAAATTSHDLSRGSSPLTLSPAVGPSSAISSGANTPATATGIGRLSTYQLTSRKHAHTAPGMFEATLPSTATNNLPHIATNMASPGPSPAQRELSASHIAAQAAVMQHQQQQQQQQSPNQPQPQFQLPQQQQYVQQQHNRQRSQTVPALFGDDHTYQLPNPKRGSGGPLSPPMLSLTEASAPKETMFGSSYHSGTTQTQTHSPAAQAAASVVFPRVTQQSSNTPAQATQQQQQPPAPKPPPPAPPLPPKSKVKLFSRPGKIYTKGDTKEKPQPSPGKIGAALSSLQRGNFSTTSLDSTANSFYSLTNSSSATIRAADAQAEGGGEKDKEKKHHFLSRQKNKLKDKSEEFHLPLSSARSNSRPTDPNAPSSLYSFNVPPASPGPTSTTTSGVGGFGSFGGGGFGGGSFGGGSGSFSGGSNAFGATDTVREEVSVP</sequence>
<dbReference type="STRING" id="644358.A0A0C4EDX1"/>
<reference evidence="3" key="5">
    <citation type="submission" date="2015-06" db="UniProtKB">
        <authorList>
            <consortium name="EnsemblFungi"/>
        </authorList>
    </citation>
    <scope>IDENTIFICATION</scope>
    <source>
        <strain evidence="3">ATCC 64411</strain>
    </source>
</reference>
<evidence type="ECO:0000313" key="3">
    <source>
        <dbReference type="EnsemblFungi" id="MAPG_10931T0"/>
    </source>
</evidence>
<dbReference type="eggNOG" id="ENOG502RZ40">
    <property type="taxonomic scope" value="Eukaryota"/>
</dbReference>
<feature type="region of interest" description="Disordered" evidence="1">
    <location>
        <begin position="128"/>
        <end position="158"/>
    </location>
</feature>
<dbReference type="OrthoDB" id="2290221at2759"/>
<feature type="compositionally biased region" description="Basic and acidic residues" evidence="1">
    <location>
        <begin position="463"/>
        <end position="472"/>
    </location>
</feature>
<gene>
    <name evidence="2" type="ORF">MAPG_10931</name>
</gene>
<reference evidence="2" key="2">
    <citation type="submission" date="2010-05" db="EMBL/GenBank/DDBJ databases">
        <title>The Genome Sequence of Magnaporthe poae strain ATCC 64411.</title>
        <authorList>
            <consortium name="The Broad Institute Genome Sequencing Platform"/>
            <consortium name="Broad Institute Genome Sequencing Center for Infectious Disease"/>
            <person name="Ma L.-J."/>
            <person name="Dead R."/>
            <person name="Young S."/>
            <person name="Zeng Q."/>
            <person name="Koehrsen M."/>
            <person name="Alvarado L."/>
            <person name="Berlin A."/>
            <person name="Chapman S.B."/>
            <person name="Chen Z."/>
            <person name="Freedman E."/>
            <person name="Gellesch M."/>
            <person name="Goldberg J."/>
            <person name="Griggs A."/>
            <person name="Gujja S."/>
            <person name="Heilman E.R."/>
            <person name="Heiman D."/>
            <person name="Hepburn T."/>
            <person name="Howarth C."/>
            <person name="Jen D."/>
            <person name="Larson L."/>
            <person name="Mehta T."/>
            <person name="Neiman D."/>
            <person name="Pearson M."/>
            <person name="Roberts A."/>
            <person name="Saif S."/>
            <person name="Shea T."/>
            <person name="Shenoy N."/>
            <person name="Sisk P."/>
            <person name="Stolte C."/>
            <person name="Sykes S."/>
            <person name="Walk T."/>
            <person name="White J."/>
            <person name="Yandava C."/>
            <person name="Haas B."/>
            <person name="Nusbaum C."/>
            <person name="Birren B."/>
        </authorList>
    </citation>
    <scope>NUCLEOTIDE SEQUENCE</scope>
    <source>
        <strain evidence="2">ATCC 64411</strain>
    </source>
</reference>
<dbReference type="OMA" id="PHIATNM"/>